<gene>
    <name evidence="2" type="ORF">GCM10023318_25830</name>
</gene>
<evidence type="ECO:0000313" key="2">
    <source>
        <dbReference type="EMBL" id="GAA5052769.1"/>
    </source>
</evidence>
<dbReference type="Proteomes" id="UP001500603">
    <property type="component" value="Unassembled WGS sequence"/>
</dbReference>
<sequence>MSRVDDRVDAVVRQPLSETGRTTESADAHLPTGQRRVANATGERGDDVESSLAGSELGKVPGFAGTAQNQNPQGWPLK</sequence>
<dbReference type="EMBL" id="BAABJM010000002">
    <property type="protein sequence ID" value="GAA5052769.1"/>
    <property type="molecule type" value="Genomic_DNA"/>
</dbReference>
<feature type="region of interest" description="Disordered" evidence="1">
    <location>
        <begin position="1"/>
        <end position="78"/>
    </location>
</feature>
<name>A0ABP9K7A8_9NOCA</name>
<proteinExistence type="predicted"/>
<feature type="compositionally biased region" description="Polar residues" evidence="1">
    <location>
        <begin position="66"/>
        <end position="78"/>
    </location>
</feature>
<evidence type="ECO:0000313" key="3">
    <source>
        <dbReference type="Proteomes" id="UP001500603"/>
    </source>
</evidence>
<keyword evidence="3" id="KW-1185">Reference proteome</keyword>
<feature type="compositionally biased region" description="Basic and acidic residues" evidence="1">
    <location>
        <begin position="1"/>
        <end position="10"/>
    </location>
</feature>
<evidence type="ECO:0000256" key="1">
    <source>
        <dbReference type="SAM" id="MobiDB-lite"/>
    </source>
</evidence>
<organism evidence="2 3">
    <name type="scientific">Nocardia callitridis</name>
    <dbReference type="NCBI Taxonomy" id="648753"/>
    <lineage>
        <taxon>Bacteria</taxon>
        <taxon>Bacillati</taxon>
        <taxon>Actinomycetota</taxon>
        <taxon>Actinomycetes</taxon>
        <taxon>Mycobacteriales</taxon>
        <taxon>Nocardiaceae</taxon>
        <taxon>Nocardia</taxon>
    </lineage>
</organism>
<comment type="caution">
    <text evidence="2">The sequence shown here is derived from an EMBL/GenBank/DDBJ whole genome shotgun (WGS) entry which is preliminary data.</text>
</comment>
<protein>
    <submittedName>
        <fullName evidence="2">Uncharacterized protein</fullName>
    </submittedName>
</protein>
<reference evidence="3" key="1">
    <citation type="journal article" date="2019" name="Int. J. Syst. Evol. Microbiol.">
        <title>The Global Catalogue of Microorganisms (GCM) 10K type strain sequencing project: providing services to taxonomists for standard genome sequencing and annotation.</title>
        <authorList>
            <consortium name="The Broad Institute Genomics Platform"/>
            <consortium name="The Broad Institute Genome Sequencing Center for Infectious Disease"/>
            <person name="Wu L."/>
            <person name="Ma J."/>
        </authorList>
    </citation>
    <scope>NUCLEOTIDE SEQUENCE [LARGE SCALE GENOMIC DNA]</scope>
    <source>
        <strain evidence="3">JCM 18298</strain>
    </source>
</reference>
<feature type="compositionally biased region" description="Polar residues" evidence="1">
    <location>
        <begin position="16"/>
        <end position="25"/>
    </location>
</feature>
<accession>A0ABP9K7A8</accession>